<organism evidence="3 4">
    <name type="scientific">Ornatilinea apprima</name>
    <dbReference type="NCBI Taxonomy" id="1134406"/>
    <lineage>
        <taxon>Bacteria</taxon>
        <taxon>Bacillati</taxon>
        <taxon>Chloroflexota</taxon>
        <taxon>Anaerolineae</taxon>
        <taxon>Anaerolineales</taxon>
        <taxon>Anaerolineaceae</taxon>
        <taxon>Ornatilinea</taxon>
    </lineage>
</organism>
<comment type="caution">
    <text evidence="3">The sequence shown here is derived from an EMBL/GenBank/DDBJ whole genome shotgun (WGS) entry which is preliminary data.</text>
</comment>
<reference evidence="3 4" key="1">
    <citation type="submission" date="2015-07" db="EMBL/GenBank/DDBJ databases">
        <title>Genome sequence of Ornatilinea apprima DSM 23815.</title>
        <authorList>
            <person name="Hemp J."/>
            <person name="Ward L.M."/>
            <person name="Pace L.A."/>
            <person name="Fischer W.W."/>
        </authorList>
    </citation>
    <scope>NUCLEOTIDE SEQUENCE [LARGE SCALE GENOMIC DNA]</scope>
    <source>
        <strain evidence="3 4">P3M-1</strain>
    </source>
</reference>
<dbReference type="SUPFAM" id="SSF52980">
    <property type="entry name" value="Restriction endonuclease-like"/>
    <property type="match status" value="1"/>
</dbReference>
<dbReference type="OrthoDB" id="159379at2"/>
<dbReference type="Gene3D" id="3.40.1350.10">
    <property type="match status" value="1"/>
</dbReference>
<name>A0A0P6XFX8_9CHLR</name>
<evidence type="ECO:0000259" key="1">
    <source>
        <dbReference type="Pfam" id="PF09002"/>
    </source>
</evidence>
<evidence type="ECO:0000313" key="4">
    <source>
        <dbReference type="Proteomes" id="UP000050417"/>
    </source>
</evidence>
<evidence type="ECO:0008006" key="5">
    <source>
        <dbReference type="Google" id="ProtNLM"/>
    </source>
</evidence>
<dbReference type="GO" id="GO:0003676">
    <property type="term" value="F:nucleic acid binding"/>
    <property type="evidence" value="ECO:0007669"/>
    <property type="project" value="InterPro"/>
</dbReference>
<proteinExistence type="predicted"/>
<feature type="domain" description="Card1 endonuclease" evidence="1">
    <location>
        <begin position="178"/>
        <end position="299"/>
    </location>
</feature>
<dbReference type="InterPro" id="IPR011856">
    <property type="entry name" value="tRNA_endonuc-like_dom_sf"/>
</dbReference>
<feature type="domain" description="Card1 CARF" evidence="2">
    <location>
        <begin position="2"/>
        <end position="150"/>
    </location>
</feature>
<dbReference type="Proteomes" id="UP000050417">
    <property type="component" value="Unassembled WGS sequence"/>
</dbReference>
<dbReference type="STRING" id="1134406.ADN00_14245"/>
<dbReference type="Pfam" id="PF23400">
    <property type="entry name" value="CARF_Card1"/>
    <property type="match status" value="1"/>
</dbReference>
<dbReference type="InterPro" id="IPR015093">
    <property type="entry name" value="Card1_endonucl_dom"/>
</dbReference>
<dbReference type="InterPro" id="IPR056339">
    <property type="entry name" value="CARF_Card1"/>
</dbReference>
<accession>A0A0P6XFX8</accession>
<dbReference type="EMBL" id="LGCL01000034">
    <property type="protein sequence ID" value="KPL73728.1"/>
    <property type="molecule type" value="Genomic_DNA"/>
</dbReference>
<dbReference type="RefSeq" id="WP_075063699.1">
    <property type="nucleotide sequence ID" value="NZ_LGCL01000034.1"/>
</dbReference>
<evidence type="ECO:0000259" key="2">
    <source>
        <dbReference type="Pfam" id="PF23400"/>
    </source>
</evidence>
<protein>
    <recommendedName>
        <fullName evidence="5">DUF1887 domain-containing protein</fullName>
    </recommendedName>
</protein>
<dbReference type="AlphaFoldDB" id="A0A0P6XFX8"/>
<dbReference type="Gene3D" id="3.40.50.10770">
    <property type="entry name" value="Hypothetical protein VC1899 like domain (Restriction endonuclease-like)"/>
    <property type="match status" value="1"/>
</dbReference>
<sequence length="303" mass="33898">MILLSLIGEQPIPNLLPLWQSGAVYTGTRFAVTQQTMRVAQSLREALARDAALKHLAVLDPLLLDAYDIDGDRRALVQAIQTLQERGEEVCVNLTGGTKLMSLAALQAAQDTLAPMLYVSTQSGEIIHLDLDGSQARREPIRVRVSVSQYLGAHGFETSLNPNFHLPQLRSFAPPKEGDPLENQVERLARDSGYFDDVQRGLFIRKRAKKQESRNELDLLVTRNGRLAVCSCKSGVKITKEMIYELDSIFSREDTGIYCAKVLVCAQEELPQAIRDRARNQNVHLVYGEHIQQIADVLLRVLR</sequence>
<gene>
    <name evidence="3" type="ORF">ADN00_14245</name>
</gene>
<keyword evidence="4" id="KW-1185">Reference proteome</keyword>
<dbReference type="PATRIC" id="fig|1134406.4.peg.1369"/>
<dbReference type="InterPro" id="IPR011335">
    <property type="entry name" value="Restrct_endonuc-II-like"/>
</dbReference>
<evidence type="ECO:0000313" key="3">
    <source>
        <dbReference type="EMBL" id="KPL73728.1"/>
    </source>
</evidence>
<dbReference type="Pfam" id="PF09002">
    <property type="entry name" value="Card1_endonuc"/>
    <property type="match status" value="1"/>
</dbReference>